<comment type="similarity">
    <text evidence="1 13">Belongs to the ATPase B chain family.</text>
</comment>
<dbReference type="InterPro" id="IPR002146">
    <property type="entry name" value="ATP_synth_b/b'su_bac/chlpt"/>
</dbReference>
<name>A0A1H7FA75_9FLAO</name>
<keyword evidence="5 13" id="KW-0375">Hydrogen ion transport</keyword>
<dbReference type="NCBIfam" id="TIGR03321">
    <property type="entry name" value="alt_F1F0_F0_B"/>
    <property type="match status" value="1"/>
</dbReference>
<evidence type="ECO:0000256" key="2">
    <source>
        <dbReference type="ARBA" id="ARBA00022448"/>
    </source>
</evidence>
<dbReference type="HAMAP" id="MF_01398">
    <property type="entry name" value="ATP_synth_b_bprime"/>
    <property type="match status" value="1"/>
</dbReference>
<comment type="subcellular location">
    <subcellularLocation>
        <location evidence="13">Cell membrane</location>
        <topology evidence="13">Single-pass membrane protein</topology>
    </subcellularLocation>
    <subcellularLocation>
        <location evidence="12">Endomembrane system</location>
        <topology evidence="12">Single-pass membrane protein</topology>
    </subcellularLocation>
</comment>
<keyword evidence="6 13" id="KW-1133">Transmembrane helix</keyword>
<dbReference type="CDD" id="cd06503">
    <property type="entry name" value="ATP-synt_Fo_b"/>
    <property type="match status" value="1"/>
</dbReference>
<evidence type="ECO:0000256" key="7">
    <source>
        <dbReference type="ARBA" id="ARBA00023065"/>
    </source>
</evidence>
<proteinExistence type="inferred from homology"/>
<keyword evidence="3 13" id="KW-0138">CF(0)</keyword>
<keyword evidence="13" id="KW-1003">Cell membrane</keyword>
<dbReference type="GO" id="GO:0045259">
    <property type="term" value="C:proton-transporting ATP synthase complex"/>
    <property type="evidence" value="ECO:0007669"/>
    <property type="project" value="UniProtKB-KW"/>
</dbReference>
<keyword evidence="16" id="KW-1185">Reference proteome</keyword>
<dbReference type="STRING" id="228957.SAMN04488008_101101"/>
<comment type="function">
    <text evidence="11">Component of the F(0) channel, it forms part of the peripheral stalk, linking F(1) to F(0). The b'-subunit is a diverged and duplicated form of b found in plants and photosynthetic bacteria.</text>
</comment>
<evidence type="ECO:0000256" key="13">
    <source>
        <dbReference type="HAMAP-Rule" id="MF_01398"/>
    </source>
</evidence>
<keyword evidence="9 13" id="KW-0066">ATP synthesis</keyword>
<protein>
    <recommendedName>
        <fullName evidence="13">ATP synthase subunit b</fullName>
    </recommendedName>
    <alternativeName>
        <fullName evidence="13">ATP synthase F(0) sector subunit b</fullName>
    </alternativeName>
    <alternativeName>
        <fullName evidence="13">ATPase subunit I</fullName>
    </alternativeName>
    <alternativeName>
        <fullName evidence="13">F-type ATPase subunit b</fullName>
        <shortName evidence="13">F-ATPase subunit b</shortName>
    </alternativeName>
</protein>
<dbReference type="EMBL" id="FNZN01000001">
    <property type="protein sequence ID" value="SEK23063.1"/>
    <property type="molecule type" value="Genomic_DNA"/>
</dbReference>
<dbReference type="PANTHER" id="PTHR33445">
    <property type="entry name" value="ATP SYNTHASE SUBUNIT B', CHLOROPLASTIC"/>
    <property type="match status" value="1"/>
</dbReference>
<comment type="subunit">
    <text evidence="13">F-type ATPases have 2 components, F(1) - the catalytic core - and F(0) - the membrane proton channel. F(1) has five subunits: alpha(3), beta(3), gamma(1), delta(1), epsilon(1). F(0) has three main subunits: a(1), b(2) and c(10-14). The alpha and beta chains form an alternating ring which encloses part of the gamma chain. F(1) is attached to F(0) by a central stalk formed by the gamma and epsilon chains, while a peripheral stalk is formed by the delta and b chains.</text>
</comment>
<keyword evidence="2 13" id="KW-0813">Transport</keyword>
<dbReference type="GO" id="GO:0046933">
    <property type="term" value="F:proton-transporting ATP synthase activity, rotational mechanism"/>
    <property type="evidence" value="ECO:0007669"/>
    <property type="project" value="UniProtKB-UniRule"/>
</dbReference>
<dbReference type="InterPro" id="IPR017707">
    <property type="entry name" value="Alt_ATP_synth_F0_bsu"/>
</dbReference>
<gene>
    <name evidence="13" type="primary">atpF</name>
    <name evidence="15" type="ORF">SAMN04488008_101101</name>
</gene>
<organism evidence="15 16">
    <name type="scientific">Maribacter orientalis</name>
    <dbReference type="NCBI Taxonomy" id="228957"/>
    <lineage>
        <taxon>Bacteria</taxon>
        <taxon>Pseudomonadati</taxon>
        <taxon>Bacteroidota</taxon>
        <taxon>Flavobacteriia</taxon>
        <taxon>Flavobacteriales</taxon>
        <taxon>Flavobacteriaceae</taxon>
        <taxon>Maribacter</taxon>
    </lineage>
</organism>
<evidence type="ECO:0000256" key="4">
    <source>
        <dbReference type="ARBA" id="ARBA00022692"/>
    </source>
</evidence>
<dbReference type="GO" id="GO:0012505">
    <property type="term" value="C:endomembrane system"/>
    <property type="evidence" value="ECO:0007669"/>
    <property type="project" value="UniProtKB-SubCell"/>
</dbReference>
<evidence type="ECO:0000256" key="11">
    <source>
        <dbReference type="ARBA" id="ARBA00025614"/>
    </source>
</evidence>
<evidence type="ECO:0000313" key="16">
    <source>
        <dbReference type="Proteomes" id="UP000198990"/>
    </source>
</evidence>
<dbReference type="PANTHER" id="PTHR33445:SF2">
    <property type="entry name" value="ATP SYNTHASE SUBUNIT B', CHLOROPLASTIC"/>
    <property type="match status" value="1"/>
</dbReference>
<evidence type="ECO:0000256" key="9">
    <source>
        <dbReference type="ARBA" id="ARBA00023310"/>
    </source>
</evidence>
<evidence type="ECO:0000256" key="6">
    <source>
        <dbReference type="ARBA" id="ARBA00022989"/>
    </source>
</evidence>
<evidence type="ECO:0000256" key="8">
    <source>
        <dbReference type="ARBA" id="ARBA00023136"/>
    </source>
</evidence>
<reference evidence="16" key="1">
    <citation type="submission" date="2016-10" db="EMBL/GenBank/DDBJ databases">
        <authorList>
            <person name="Varghese N."/>
            <person name="Submissions S."/>
        </authorList>
    </citation>
    <scope>NUCLEOTIDE SEQUENCE [LARGE SCALE GENOMIC DNA]</scope>
    <source>
        <strain evidence="16">DSM 16471</strain>
    </source>
</reference>
<dbReference type="Pfam" id="PF00430">
    <property type="entry name" value="ATP-synt_B"/>
    <property type="match status" value="1"/>
</dbReference>
<accession>A0A1H7FA75</accession>
<feature type="coiled-coil region" evidence="14">
    <location>
        <begin position="31"/>
        <end position="123"/>
    </location>
</feature>
<evidence type="ECO:0000256" key="5">
    <source>
        <dbReference type="ARBA" id="ARBA00022781"/>
    </source>
</evidence>
<evidence type="ECO:0000256" key="12">
    <source>
        <dbReference type="ARBA" id="ARBA00037847"/>
    </source>
</evidence>
<dbReference type="GO" id="GO:0005886">
    <property type="term" value="C:plasma membrane"/>
    <property type="evidence" value="ECO:0007669"/>
    <property type="project" value="UniProtKB-SubCell"/>
</dbReference>
<evidence type="ECO:0000256" key="14">
    <source>
        <dbReference type="SAM" id="Coils"/>
    </source>
</evidence>
<dbReference type="GO" id="GO:0046961">
    <property type="term" value="F:proton-transporting ATPase activity, rotational mechanism"/>
    <property type="evidence" value="ECO:0007669"/>
    <property type="project" value="TreeGrafter"/>
</dbReference>
<evidence type="ECO:0000313" key="15">
    <source>
        <dbReference type="EMBL" id="SEK23063.1"/>
    </source>
</evidence>
<feature type="transmembrane region" description="Helical" evidence="13">
    <location>
        <begin position="6"/>
        <end position="22"/>
    </location>
</feature>
<dbReference type="RefSeq" id="WP_091618674.1">
    <property type="nucleotide sequence ID" value="NZ_FNZN01000001.1"/>
</dbReference>
<keyword evidence="7 13" id="KW-0406">Ion transport</keyword>
<dbReference type="InterPro" id="IPR050059">
    <property type="entry name" value="ATP_synthase_B_chain"/>
</dbReference>
<sequence>MKINWFTLIAQIINFLVLMWLLKRYLYKPILNAIDERENKIVAQLKDAEAKKAEAEKERNEFKKKNETFDRQKGELMQKAIEESNAEGLKIKEEARNEANALKAKLEKNIQDSQENRNREIAQKIQQEVVTITKKTLTDLSSASLEEQSVLTFIKKINELKEDEKQKLILTLTSRKNPILVKSAFKLSNKQQTEIQQSINAVLDVESQFQFKIAPELIIGIELSANGYKLSWSISEYINSLEKSMNDSAKENVKTALEKG</sequence>
<keyword evidence="14" id="KW-0175">Coiled coil</keyword>
<evidence type="ECO:0000256" key="1">
    <source>
        <dbReference type="ARBA" id="ARBA00005513"/>
    </source>
</evidence>
<keyword evidence="4 13" id="KW-0812">Transmembrane</keyword>
<evidence type="ECO:0000256" key="3">
    <source>
        <dbReference type="ARBA" id="ARBA00022547"/>
    </source>
</evidence>
<dbReference type="AlphaFoldDB" id="A0A1H7FA75"/>
<evidence type="ECO:0000256" key="10">
    <source>
        <dbReference type="ARBA" id="ARBA00025198"/>
    </source>
</evidence>
<dbReference type="OrthoDB" id="282095at2"/>
<dbReference type="Proteomes" id="UP000198990">
    <property type="component" value="Unassembled WGS sequence"/>
</dbReference>
<keyword evidence="8 13" id="KW-0472">Membrane</keyword>
<comment type="function">
    <text evidence="10 13">F(1)F(0) ATP synthase produces ATP from ADP in the presence of a proton or sodium gradient. F-type ATPases consist of two structural domains, F(1) containing the extramembraneous catalytic core and F(0) containing the membrane proton channel, linked together by a central stalk and a peripheral stalk. During catalysis, ATP synthesis in the catalytic domain of F(1) is coupled via a rotary mechanism of the central stalk subunits to proton translocation.</text>
</comment>